<dbReference type="RefSeq" id="WP_170233474.1">
    <property type="nucleotide sequence ID" value="NZ_BAAAIL010000003.1"/>
</dbReference>
<comment type="caution">
    <text evidence="3">The sequence shown here is derived from an EMBL/GenBank/DDBJ whole genome shotgun (WGS) entry which is preliminary data.</text>
</comment>
<reference evidence="3 4" key="1">
    <citation type="submission" date="2019-06" db="EMBL/GenBank/DDBJ databases">
        <title>Sequencing the genomes of 1000 actinobacteria strains.</title>
        <authorList>
            <person name="Klenk H.-P."/>
        </authorList>
    </citation>
    <scope>NUCLEOTIDE SEQUENCE [LARGE SCALE GENOMIC DNA]</scope>
    <source>
        <strain evidence="3 4">DSM 12362</strain>
    </source>
</reference>
<dbReference type="Gene3D" id="3.40.50.2000">
    <property type="entry name" value="Glycogen Phosphorylase B"/>
    <property type="match status" value="2"/>
</dbReference>
<dbReference type="SUPFAM" id="SSF53756">
    <property type="entry name" value="UDP-Glycosyltransferase/glycogen phosphorylase"/>
    <property type="match status" value="1"/>
</dbReference>
<dbReference type="InterPro" id="IPR001296">
    <property type="entry name" value="Glyco_trans_1"/>
</dbReference>
<feature type="domain" description="Glycosyl transferase family 1" evidence="2">
    <location>
        <begin position="121"/>
        <end position="273"/>
    </location>
</feature>
<evidence type="ECO:0000313" key="4">
    <source>
        <dbReference type="Proteomes" id="UP000315133"/>
    </source>
</evidence>
<dbReference type="AlphaFoldDB" id="A0A543KJL9"/>
<gene>
    <name evidence="3" type="ORF">FB476_0114</name>
</gene>
<dbReference type="Proteomes" id="UP000315133">
    <property type="component" value="Unassembled WGS sequence"/>
</dbReference>
<sequence>MGTVRARAAVRALPAGAIAICHNDALAGHVYVNHGVLRAAMRARGHYAWRMVRNPLHLLTEARDALRYRSGVHRVVVNLTQEDDRTLCTLNPHLRSRTVVIGNGVDLERFTVPTETERLSAREELDLREEDILTVFVGHEFERKGLFQLLEAMAGIGDRHHLAVVGGTESMISDLHRRVAALGLGARTHLLGVQDPRPVLAGADLLAQPSRYESYGLVVVEALATGVPVMSTPVGIAPEVLEEGVTGYLTDGTPADMARILALHERQDRKAMRGRARGAVADHSWSEVARQYLELFRTLDQKSGP</sequence>
<dbReference type="CDD" id="cd03801">
    <property type="entry name" value="GT4_PimA-like"/>
    <property type="match status" value="1"/>
</dbReference>
<evidence type="ECO:0000259" key="2">
    <source>
        <dbReference type="Pfam" id="PF00534"/>
    </source>
</evidence>
<keyword evidence="1 3" id="KW-0808">Transferase</keyword>
<evidence type="ECO:0000256" key="1">
    <source>
        <dbReference type="ARBA" id="ARBA00022679"/>
    </source>
</evidence>
<proteinExistence type="predicted"/>
<name>A0A543KJL9_9MICO</name>
<dbReference type="GO" id="GO:0016757">
    <property type="term" value="F:glycosyltransferase activity"/>
    <property type="evidence" value="ECO:0007669"/>
    <property type="project" value="InterPro"/>
</dbReference>
<accession>A0A543KJL9</accession>
<evidence type="ECO:0000313" key="3">
    <source>
        <dbReference type="EMBL" id="TQM95275.1"/>
    </source>
</evidence>
<dbReference type="EMBL" id="VFPU01000001">
    <property type="protein sequence ID" value="TQM95275.1"/>
    <property type="molecule type" value="Genomic_DNA"/>
</dbReference>
<organism evidence="3 4">
    <name type="scientific">Ornithinimicrobium humiphilum</name>
    <dbReference type="NCBI Taxonomy" id="125288"/>
    <lineage>
        <taxon>Bacteria</taxon>
        <taxon>Bacillati</taxon>
        <taxon>Actinomycetota</taxon>
        <taxon>Actinomycetes</taxon>
        <taxon>Micrococcales</taxon>
        <taxon>Ornithinimicrobiaceae</taxon>
        <taxon>Ornithinimicrobium</taxon>
    </lineage>
</organism>
<dbReference type="PANTHER" id="PTHR12526">
    <property type="entry name" value="GLYCOSYLTRANSFERASE"/>
    <property type="match status" value="1"/>
</dbReference>
<keyword evidence="4" id="KW-1185">Reference proteome</keyword>
<protein>
    <submittedName>
        <fullName evidence="3">Glycosyl transferase family 1</fullName>
    </submittedName>
</protein>
<dbReference type="Pfam" id="PF00534">
    <property type="entry name" value="Glycos_transf_1"/>
    <property type="match status" value="1"/>
</dbReference>